<gene>
    <name evidence="9" type="ORF">B7P43_G08873</name>
</gene>
<evidence type="ECO:0000256" key="4">
    <source>
        <dbReference type="ARBA" id="ARBA00023136"/>
    </source>
</evidence>
<reference evidence="9 10" key="1">
    <citation type="submission" date="2017-12" db="EMBL/GenBank/DDBJ databases">
        <title>Hemimetabolous genomes reveal molecular basis of termite eusociality.</title>
        <authorList>
            <person name="Harrison M.C."/>
            <person name="Jongepier E."/>
            <person name="Robertson H.M."/>
            <person name="Arning N."/>
            <person name="Bitard-Feildel T."/>
            <person name="Chao H."/>
            <person name="Childers C.P."/>
            <person name="Dinh H."/>
            <person name="Doddapaneni H."/>
            <person name="Dugan S."/>
            <person name="Gowin J."/>
            <person name="Greiner C."/>
            <person name="Han Y."/>
            <person name="Hu H."/>
            <person name="Hughes D.S.T."/>
            <person name="Huylmans A.-K."/>
            <person name="Kemena C."/>
            <person name="Kremer L.P.M."/>
            <person name="Lee S.L."/>
            <person name="Lopez-Ezquerra A."/>
            <person name="Mallet L."/>
            <person name="Monroy-Kuhn J.M."/>
            <person name="Moser A."/>
            <person name="Murali S.C."/>
            <person name="Muzny D.M."/>
            <person name="Otani S."/>
            <person name="Piulachs M.-D."/>
            <person name="Poelchau M."/>
            <person name="Qu J."/>
            <person name="Schaub F."/>
            <person name="Wada-Katsumata A."/>
            <person name="Worley K.C."/>
            <person name="Xie Q."/>
            <person name="Ylla G."/>
            <person name="Poulsen M."/>
            <person name="Gibbs R.A."/>
            <person name="Schal C."/>
            <person name="Richards S."/>
            <person name="Belles X."/>
            <person name="Korb J."/>
            <person name="Bornberg-Bauer E."/>
        </authorList>
    </citation>
    <scope>NUCLEOTIDE SEQUENCE [LARGE SCALE GENOMIC DNA]</scope>
    <source>
        <tissue evidence="9">Whole body</tissue>
    </source>
</reference>
<organism evidence="9 10">
    <name type="scientific">Cryptotermes secundus</name>
    <dbReference type="NCBI Taxonomy" id="105785"/>
    <lineage>
        <taxon>Eukaryota</taxon>
        <taxon>Metazoa</taxon>
        <taxon>Ecdysozoa</taxon>
        <taxon>Arthropoda</taxon>
        <taxon>Hexapoda</taxon>
        <taxon>Insecta</taxon>
        <taxon>Pterygota</taxon>
        <taxon>Neoptera</taxon>
        <taxon>Polyneoptera</taxon>
        <taxon>Dictyoptera</taxon>
        <taxon>Blattodea</taxon>
        <taxon>Blattoidea</taxon>
        <taxon>Termitoidae</taxon>
        <taxon>Kalotermitidae</taxon>
        <taxon>Cryptotermitinae</taxon>
        <taxon>Cryptotermes</taxon>
    </lineage>
</organism>
<feature type="transmembrane region" description="Helical" evidence="6">
    <location>
        <begin position="401"/>
        <end position="420"/>
    </location>
</feature>
<feature type="transmembrane region" description="Helical" evidence="6">
    <location>
        <begin position="497"/>
        <end position="517"/>
    </location>
</feature>
<evidence type="ECO:0000256" key="1">
    <source>
        <dbReference type="ARBA" id="ARBA00004141"/>
    </source>
</evidence>
<keyword evidence="7" id="KW-0732">Signal</keyword>
<dbReference type="InterPro" id="IPR017981">
    <property type="entry name" value="GPCR_2-like_7TM"/>
</dbReference>
<feature type="compositionally biased region" description="Polar residues" evidence="5">
    <location>
        <begin position="580"/>
        <end position="595"/>
    </location>
</feature>
<keyword evidence="2 6" id="KW-0812">Transmembrane</keyword>
<evidence type="ECO:0000259" key="8">
    <source>
        <dbReference type="PROSITE" id="PS50261"/>
    </source>
</evidence>
<accession>A0A2J7R7M9</accession>
<feature type="transmembrane region" description="Helical" evidence="6">
    <location>
        <begin position="323"/>
        <end position="342"/>
    </location>
</feature>
<keyword evidence="10" id="KW-1185">Reference proteome</keyword>
<protein>
    <recommendedName>
        <fullName evidence="8">G-protein coupled receptors family 2 profile 2 domain-containing protein</fullName>
    </recommendedName>
</protein>
<feature type="transmembrane region" description="Helical" evidence="6">
    <location>
        <begin position="288"/>
        <end position="311"/>
    </location>
</feature>
<dbReference type="PANTHER" id="PTHR46953">
    <property type="entry name" value="G-PROTEIN COUPLED RECEPTOR MTH-LIKE 1-RELATED"/>
    <property type="match status" value="1"/>
</dbReference>
<feature type="region of interest" description="Disordered" evidence="5">
    <location>
        <begin position="580"/>
        <end position="602"/>
    </location>
</feature>
<feature type="chain" id="PRO_5014466244" description="G-protein coupled receptors family 2 profile 2 domain-containing protein" evidence="7">
    <location>
        <begin position="21"/>
        <end position="602"/>
    </location>
</feature>
<dbReference type="GO" id="GO:0016020">
    <property type="term" value="C:membrane"/>
    <property type="evidence" value="ECO:0007669"/>
    <property type="project" value="UniProtKB-SubCell"/>
</dbReference>
<dbReference type="InterPro" id="IPR000832">
    <property type="entry name" value="GPCR_2_secretin-like"/>
</dbReference>
<evidence type="ECO:0000313" key="10">
    <source>
        <dbReference type="Proteomes" id="UP000235965"/>
    </source>
</evidence>
<dbReference type="PANTHER" id="PTHR46953:SF1">
    <property type="entry name" value="G-PROTEIN COUPLED RECEPTOR MTH-LIKE 1-RELATED"/>
    <property type="match status" value="1"/>
</dbReference>
<dbReference type="Gene3D" id="1.20.1070.10">
    <property type="entry name" value="Rhodopsin 7-helix transmembrane proteins"/>
    <property type="match status" value="1"/>
</dbReference>
<dbReference type="GO" id="GO:0004930">
    <property type="term" value="F:G protein-coupled receptor activity"/>
    <property type="evidence" value="ECO:0007669"/>
    <property type="project" value="InterPro"/>
</dbReference>
<dbReference type="GO" id="GO:0007166">
    <property type="term" value="P:cell surface receptor signaling pathway"/>
    <property type="evidence" value="ECO:0007669"/>
    <property type="project" value="InterPro"/>
</dbReference>
<evidence type="ECO:0000256" key="6">
    <source>
        <dbReference type="SAM" id="Phobius"/>
    </source>
</evidence>
<keyword evidence="4 6" id="KW-0472">Membrane</keyword>
<dbReference type="OrthoDB" id="8191206at2759"/>
<dbReference type="FunCoup" id="A0A2J7R7M9">
    <property type="interactions" value="51"/>
</dbReference>
<proteinExistence type="predicted"/>
<keyword evidence="3 6" id="KW-1133">Transmembrane helix</keyword>
<evidence type="ECO:0000256" key="7">
    <source>
        <dbReference type="SAM" id="SignalP"/>
    </source>
</evidence>
<evidence type="ECO:0000256" key="3">
    <source>
        <dbReference type="ARBA" id="ARBA00022989"/>
    </source>
</evidence>
<feature type="transmembrane region" description="Helical" evidence="6">
    <location>
        <begin position="523"/>
        <end position="545"/>
    </location>
</feature>
<dbReference type="EMBL" id="NEVH01006727">
    <property type="protein sequence ID" value="PNF36848.1"/>
    <property type="molecule type" value="Genomic_DNA"/>
</dbReference>
<dbReference type="PROSITE" id="PS51257">
    <property type="entry name" value="PROKAR_LIPOPROTEIN"/>
    <property type="match status" value="1"/>
</dbReference>
<name>A0A2J7R7M9_9NEOP</name>
<dbReference type="PROSITE" id="PS50261">
    <property type="entry name" value="G_PROTEIN_RECEP_F2_4"/>
    <property type="match status" value="1"/>
</dbReference>
<dbReference type="Proteomes" id="UP000235965">
    <property type="component" value="Unassembled WGS sequence"/>
</dbReference>
<comment type="caution">
    <text evidence="9">The sequence shown here is derived from an EMBL/GenBank/DDBJ whole genome shotgun (WGS) entry which is preliminary data.</text>
</comment>
<dbReference type="Pfam" id="PF00002">
    <property type="entry name" value="7tm_2"/>
    <property type="match status" value="1"/>
</dbReference>
<dbReference type="InParanoid" id="A0A2J7R7M9"/>
<dbReference type="AlphaFoldDB" id="A0A2J7R7M9"/>
<feature type="transmembrane region" description="Helical" evidence="6">
    <location>
        <begin position="452"/>
        <end position="476"/>
    </location>
</feature>
<comment type="subcellular location">
    <subcellularLocation>
        <location evidence="1">Membrane</location>
        <topology evidence="1">Multi-pass membrane protein</topology>
    </subcellularLocation>
</comment>
<feature type="transmembrane region" description="Helical" evidence="6">
    <location>
        <begin position="354"/>
        <end position="380"/>
    </location>
</feature>
<feature type="domain" description="G-protein coupled receptors family 2 profile 2" evidence="8">
    <location>
        <begin position="287"/>
        <end position="547"/>
    </location>
</feature>
<evidence type="ECO:0000256" key="5">
    <source>
        <dbReference type="SAM" id="MobiDB-lite"/>
    </source>
</evidence>
<dbReference type="STRING" id="105785.A0A2J7R7M9"/>
<dbReference type="CDD" id="cd15039">
    <property type="entry name" value="7tmB3_Methuselah-like"/>
    <property type="match status" value="1"/>
</dbReference>
<evidence type="ECO:0000256" key="2">
    <source>
        <dbReference type="ARBA" id="ARBA00022692"/>
    </source>
</evidence>
<sequence>MRQRPSVFVLLLILGSGCDGRISGSTGVTLFKCCPHGEVYSDYDECKVAGTGDPSWTPIIYSPARQAFLEPGALPPHWRIEEASKPKCHSNCGVTKIRSHFQNPMFLLFDNGSLLLTEFSKFLDPGSFCVDSGVSLVCVDDNCVDAEPTGGQSLPPERTQTKSRVKKCCGDSASYSDVKAACVVYSNLTTADNFSTIRFNNVTMALTAGFPVCSGHELVVAGKLDEGESSLKSNGALHVRPLDITLLPGEFCIEHLLEHPVDKPSIFTCSEKLPSEVQRKERDWDLRFTLYPIGLFLSAFFLAATLAAGCLRPSSHHMLHWKCQTGHVSCLLLGDILLAVTQLSNDRVSGGVCFSLAVCMHFLFLAAFFWLNTMCFNIWWTFRDLRPTSLDKGQETFRLRLYQLYAWGGPLLIAGIAGILDSLPEEIYSSLLRPRFGQQRCWFYGDVEIFPYFYGPVGVLLLINLILFAATAHELTCGLWKREVVKSNTERATLGRVCLKLVVVMGLTWVADVISWAVGGPHYIWYVTDLINTLQGVFIFLVAGCQPQVWSAINRLWCLRQQRTQRTNMGHHLSLYSQGPPSLGDSVTNNHSTKSAHLETLC</sequence>
<feature type="signal peptide" evidence="7">
    <location>
        <begin position="1"/>
        <end position="20"/>
    </location>
</feature>
<evidence type="ECO:0000313" key="9">
    <source>
        <dbReference type="EMBL" id="PNF36848.1"/>
    </source>
</evidence>
<dbReference type="InterPro" id="IPR052808">
    <property type="entry name" value="GPCR_Mth-like"/>
</dbReference>